<dbReference type="Pfam" id="PF01370">
    <property type="entry name" value="Epimerase"/>
    <property type="match status" value="1"/>
</dbReference>
<reference evidence="2 3" key="1">
    <citation type="submission" date="2021-11" db="EMBL/GenBank/DDBJ databases">
        <title>Draft genome sequence of Paenibacillus profundus YoMME, a new Gram-positive bacteria with exoelectrogenic properties.</title>
        <authorList>
            <person name="Hubenova Y."/>
            <person name="Hubenova E."/>
            <person name="Manasiev Y."/>
            <person name="Peykov S."/>
            <person name="Mitov M."/>
        </authorList>
    </citation>
    <scope>NUCLEOTIDE SEQUENCE [LARGE SCALE GENOMIC DNA]</scope>
    <source>
        <strain evidence="2 3">YoMME</strain>
    </source>
</reference>
<dbReference type="Gene3D" id="3.40.50.720">
    <property type="entry name" value="NAD(P)-binding Rossmann-like Domain"/>
    <property type="match status" value="1"/>
</dbReference>
<dbReference type="RefSeq" id="WP_233697433.1">
    <property type="nucleotide sequence ID" value="NZ_JAJNBZ010000012.1"/>
</dbReference>
<comment type="caution">
    <text evidence="2">The sequence shown here is derived from an EMBL/GenBank/DDBJ whole genome shotgun (WGS) entry which is preliminary data.</text>
</comment>
<dbReference type="InterPro" id="IPR036291">
    <property type="entry name" value="NAD(P)-bd_dom_sf"/>
</dbReference>
<accession>A0ABS8YKA5</accession>
<sequence>MNKVLVLGGTRFFGKKLVEALLRQGADVTIATRGKTADSFGNAVKRITVDRTDSVAFESAIGSAEWDVVYDNICFTPQEAEEACAIFAGRVQRYILTSSLSVYEFGPERRSESDFNPYMYPIQLEEQSEHSYKEGKRCAEAVLLQKASFPVCTVRFPIVLGADDYTKRLHFHVEHVRQDKPIGIPYLEAKLSFISSDEAAEFLAWLKDNAVEGPVNACSTGELSLREIVTTVEEAVGQQAHVISDTSELDDGHKSPFGTADSWFMDTTKAQQHGFAFRNVTDWFVPLVRDIAAGRA</sequence>
<proteinExistence type="predicted"/>
<dbReference type="InterPro" id="IPR001509">
    <property type="entry name" value="Epimerase_deHydtase"/>
</dbReference>
<feature type="domain" description="NAD-dependent epimerase/dehydratase" evidence="1">
    <location>
        <begin position="4"/>
        <end position="70"/>
    </location>
</feature>
<evidence type="ECO:0000259" key="1">
    <source>
        <dbReference type="Pfam" id="PF01370"/>
    </source>
</evidence>
<organism evidence="2 3">
    <name type="scientific">Paenibacillus profundus</name>
    <dbReference type="NCBI Taxonomy" id="1173085"/>
    <lineage>
        <taxon>Bacteria</taxon>
        <taxon>Bacillati</taxon>
        <taxon>Bacillota</taxon>
        <taxon>Bacilli</taxon>
        <taxon>Bacillales</taxon>
        <taxon>Paenibacillaceae</taxon>
        <taxon>Paenibacillus</taxon>
    </lineage>
</organism>
<dbReference type="InterPro" id="IPR051783">
    <property type="entry name" value="NAD(P)-dependent_oxidoreduct"/>
</dbReference>
<evidence type="ECO:0000313" key="3">
    <source>
        <dbReference type="Proteomes" id="UP001199916"/>
    </source>
</evidence>
<dbReference type="PANTHER" id="PTHR48079">
    <property type="entry name" value="PROTEIN YEEZ"/>
    <property type="match status" value="1"/>
</dbReference>
<evidence type="ECO:0000313" key="2">
    <source>
        <dbReference type="EMBL" id="MCE5170790.1"/>
    </source>
</evidence>
<protein>
    <submittedName>
        <fullName evidence="2">NAD-dependent epimerase/dehydratase family protein</fullName>
    </submittedName>
</protein>
<dbReference type="Proteomes" id="UP001199916">
    <property type="component" value="Unassembled WGS sequence"/>
</dbReference>
<keyword evidence="3" id="KW-1185">Reference proteome</keyword>
<dbReference type="SUPFAM" id="SSF51735">
    <property type="entry name" value="NAD(P)-binding Rossmann-fold domains"/>
    <property type="match status" value="1"/>
</dbReference>
<gene>
    <name evidence="2" type="ORF">LQV63_15905</name>
</gene>
<dbReference type="PANTHER" id="PTHR48079:SF6">
    <property type="entry name" value="NAD(P)-BINDING DOMAIN-CONTAINING PROTEIN-RELATED"/>
    <property type="match status" value="1"/>
</dbReference>
<dbReference type="EMBL" id="JAJNBZ010000012">
    <property type="protein sequence ID" value="MCE5170790.1"/>
    <property type="molecule type" value="Genomic_DNA"/>
</dbReference>
<name>A0ABS8YKA5_9BACL</name>